<evidence type="ECO:0000313" key="4">
    <source>
        <dbReference type="Proteomes" id="UP000664332"/>
    </source>
</evidence>
<keyword evidence="2" id="KW-0472">Membrane</keyword>
<dbReference type="AlphaFoldDB" id="A0A939IYB9"/>
<comment type="caution">
    <text evidence="3">The sequence shown here is derived from an EMBL/GenBank/DDBJ whole genome shotgun (WGS) entry which is preliminary data.</text>
</comment>
<evidence type="ECO:0000256" key="1">
    <source>
        <dbReference type="SAM" id="MobiDB-lite"/>
    </source>
</evidence>
<dbReference type="Proteomes" id="UP000664332">
    <property type="component" value="Unassembled WGS sequence"/>
</dbReference>
<gene>
    <name evidence="3" type="ORF">JZY06_10120</name>
</gene>
<dbReference type="EMBL" id="JAFLEQ010000016">
    <property type="protein sequence ID" value="MBN9644963.1"/>
    <property type="molecule type" value="Genomic_DNA"/>
</dbReference>
<evidence type="ECO:0000313" key="3">
    <source>
        <dbReference type="EMBL" id="MBN9644963.1"/>
    </source>
</evidence>
<name>A0A939IYB9_9CORY</name>
<feature type="region of interest" description="Disordered" evidence="1">
    <location>
        <begin position="232"/>
        <end position="262"/>
    </location>
</feature>
<evidence type="ECO:0000256" key="2">
    <source>
        <dbReference type="SAM" id="Phobius"/>
    </source>
</evidence>
<organism evidence="3 4">
    <name type="scientific">Corynebacterium mendelii</name>
    <dbReference type="NCBI Taxonomy" id="2765362"/>
    <lineage>
        <taxon>Bacteria</taxon>
        <taxon>Bacillati</taxon>
        <taxon>Actinomycetota</taxon>
        <taxon>Actinomycetes</taxon>
        <taxon>Mycobacteriales</taxon>
        <taxon>Corynebacteriaceae</taxon>
        <taxon>Corynebacterium</taxon>
    </lineage>
</organism>
<keyword evidence="2" id="KW-0812">Transmembrane</keyword>
<reference evidence="3" key="1">
    <citation type="submission" date="2021-03" db="EMBL/GenBank/DDBJ databases">
        <authorList>
            <person name="Sun Q."/>
        </authorList>
    </citation>
    <scope>NUCLEOTIDE SEQUENCE</scope>
    <source>
        <strain evidence="3">CCM 8862</strain>
    </source>
</reference>
<proteinExistence type="predicted"/>
<accession>A0A939IYB9</accession>
<keyword evidence="2" id="KW-1133">Transmembrane helix</keyword>
<feature type="compositionally biased region" description="Polar residues" evidence="1">
    <location>
        <begin position="237"/>
        <end position="262"/>
    </location>
</feature>
<feature type="transmembrane region" description="Helical" evidence="2">
    <location>
        <begin position="267"/>
        <end position="290"/>
    </location>
</feature>
<keyword evidence="4" id="KW-1185">Reference proteome</keyword>
<protein>
    <submittedName>
        <fullName evidence="3">Uncharacterized protein</fullName>
    </submittedName>
</protein>
<sequence>MTATACSHEENPSDHFSFSGRKPLQTVAAVLGGAALLAAPIAGPAAALAADNTAGTGTCLPIDGAQKVEGSAAITYVLNGEPGTAAPPGELVEPGRANNDTFVPQLPPRTVDSTVVWHNANNGETKPWYELSGIILPATVRGDSEWVLNQIHFTGQNTAEVTGVPFGKGAPLGAGIGRTTLATMNRAPAGPDDIKREGQSEIKLVNPKATSTYDPGIIIKTITLVMDAPPFCDDQLTDNPDNGDSATGQPADDTTSAPGKNESTGSVVVAILGVLTLVGAVVGGWLSGIFGRL</sequence>